<keyword evidence="3" id="KW-1185">Reference proteome</keyword>
<evidence type="ECO:0000313" key="3">
    <source>
        <dbReference type="Proteomes" id="UP001605036"/>
    </source>
</evidence>
<gene>
    <name evidence="2" type="ORF">R1flu_017922</name>
</gene>
<reference evidence="2 3" key="1">
    <citation type="submission" date="2024-09" db="EMBL/GenBank/DDBJ databases">
        <title>Chromosome-scale assembly of Riccia fluitans.</title>
        <authorList>
            <person name="Paukszto L."/>
            <person name="Sawicki J."/>
            <person name="Karawczyk K."/>
            <person name="Piernik-Szablinska J."/>
            <person name="Szczecinska M."/>
            <person name="Mazdziarz M."/>
        </authorList>
    </citation>
    <scope>NUCLEOTIDE SEQUENCE [LARGE SCALE GENOMIC DNA]</scope>
    <source>
        <strain evidence="2">Rf_01</strain>
        <tissue evidence="2">Aerial parts of the thallus</tissue>
    </source>
</reference>
<name>A0ABD1ZHR5_9MARC</name>
<evidence type="ECO:0000256" key="1">
    <source>
        <dbReference type="SAM" id="MobiDB-lite"/>
    </source>
</evidence>
<proteinExistence type="predicted"/>
<dbReference type="AlphaFoldDB" id="A0ABD1ZHR5"/>
<dbReference type="Proteomes" id="UP001605036">
    <property type="component" value="Unassembled WGS sequence"/>
</dbReference>
<dbReference type="EMBL" id="JBHFFA010000001">
    <property type="protein sequence ID" value="KAL2649794.1"/>
    <property type="molecule type" value="Genomic_DNA"/>
</dbReference>
<sequence length="266" mass="30316">MVLVMLVLEEDKGFETLTSVMEVRNNNNNPRAPNARQTVLPFVEPPIPRPSKYKEFGLPKPKKQLSIKIIEKFNVFRGQKNHVDGIWYKCKWCNNLYGPNVTCLTQHFTSKFAPRQRGNMELPAFKREESNKHIKGCERASEQLKLEIRAMNNRERDRATKLASLHDMESTSHALDQEEREIEPAFLGSIRGEPSSTYAGNPEGSDASHARPHKTKFSSLHELLMVISGMVQRLHEHLQNDSDFGFSDGEISDPEEELVMDELTGG</sequence>
<accession>A0ABD1ZHR5</accession>
<evidence type="ECO:0000313" key="2">
    <source>
        <dbReference type="EMBL" id="KAL2649794.1"/>
    </source>
</evidence>
<feature type="region of interest" description="Disordered" evidence="1">
    <location>
        <begin position="190"/>
        <end position="213"/>
    </location>
</feature>
<comment type="caution">
    <text evidence="2">The sequence shown here is derived from an EMBL/GenBank/DDBJ whole genome shotgun (WGS) entry which is preliminary data.</text>
</comment>
<organism evidence="2 3">
    <name type="scientific">Riccia fluitans</name>
    <dbReference type="NCBI Taxonomy" id="41844"/>
    <lineage>
        <taxon>Eukaryota</taxon>
        <taxon>Viridiplantae</taxon>
        <taxon>Streptophyta</taxon>
        <taxon>Embryophyta</taxon>
        <taxon>Marchantiophyta</taxon>
        <taxon>Marchantiopsida</taxon>
        <taxon>Marchantiidae</taxon>
        <taxon>Marchantiales</taxon>
        <taxon>Ricciaceae</taxon>
        <taxon>Riccia</taxon>
    </lineage>
</organism>
<evidence type="ECO:0008006" key="4">
    <source>
        <dbReference type="Google" id="ProtNLM"/>
    </source>
</evidence>
<protein>
    <recommendedName>
        <fullName evidence="4">BED-type domain-containing protein</fullName>
    </recommendedName>
</protein>